<organism evidence="7 8">
    <name type="scientific">Corynebacterium phocae</name>
    <dbReference type="NCBI Taxonomy" id="161895"/>
    <lineage>
        <taxon>Bacteria</taxon>
        <taxon>Bacillati</taxon>
        <taxon>Actinomycetota</taxon>
        <taxon>Actinomycetes</taxon>
        <taxon>Mycobacteriales</taxon>
        <taxon>Corynebacteriaceae</taxon>
        <taxon>Corynebacterium</taxon>
    </lineage>
</organism>
<reference evidence="7 8" key="1">
    <citation type="submission" date="2014-08" db="EMBL/GenBank/DDBJ databases">
        <title>Complete genome sequence of Corynebacterium phocae M408/89/1(T)(=DSM 44612(T)), isolated from the common seal (Phoca vitulina).</title>
        <authorList>
            <person name="Ruckert C."/>
            <person name="Albersmeier A."/>
            <person name="Winkler A."/>
            <person name="Kalinowski J."/>
        </authorList>
    </citation>
    <scope>NUCLEOTIDE SEQUENCE [LARGE SCALE GENOMIC DNA]</scope>
    <source>
        <strain evidence="7 8">M408/89/1</strain>
    </source>
</reference>
<dbReference type="RefSeq" id="WP_075734651.1">
    <property type="nucleotide sequence ID" value="NZ_CP009249.1"/>
</dbReference>
<dbReference type="InterPro" id="IPR014577">
    <property type="entry name" value="UCP033093_metalloPase"/>
</dbReference>
<evidence type="ECO:0000313" key="7">
    <source>
        <dbReference type="EMBL" id="APT92791.1"/>
    </source>
</evidence>
<feature type="domain" description="Calcineurin-like phosphoesterase" evidence="6">
    <location>
        <begin position="6"/>
        <end position="197"/>
    </location>
</feature>
<keyword evidence="8" id="KW-1185">Reference proteome</keyword>
<dbReference type="InterPro" id="IPR041796">
    <property type="entry name" value="Mre11_N"/>
</dbReference>
<proteinExistence type="inferred from homology"/>
<dbReference type="PANTHER" id="PTHR30337:SF0">
    <property type="entry name" value="NUCLEASE SBCCD SUBUNIT D"/>
    <property type="match status" value="1"/>
</dbReference>
<dbReference type="InterPro" id="IPR004843">
    <property type="entry name" value="Calcineurin-like_PHP"/>
</dbReference>
<evidence type="ECO:0000256" key="5">
    <source>
        <dbReference type="ARBA" id="ARBA00022839"/>
    </source>
</evidence>
<evidence type="ECO:0000313" key="8">
    <source>
        <dbReference type="Proteomes" id="UP000185491"/>
    </source>
</evidence>
<name>A0A1L7D451_9CORY</name>
<dbReference type="KEGG" id="cpho:CPHO_07690"/>
<dbReference type="InterPro" id="IPR050535">
    <property type="entry name" value="DNA_Repair-Maintenance_Comp"/>
</dbReference>
<gene>
    <name evidence="7" type="ORF">CPHO_07690</name>
</gene>
<evidence type="ECO:0000259" key="6">
    <source>
        <dbReference type="Pfam" id="PF00149"/>
    </source>
</evidence>
<dbReference type="PANTHER" id="PTHR30337">
    <property type="entry name" value="COMPONENT OF ATP-DEPENDENT DSDNA EXONUCLEASE"/>
    <property type="match status" value="1"/>
</dbReference>
<keyword evidence="5 7" id="KW-0269">Exonuclease</keyword>
<dbReference type="PIRSF" id="PIRSF033093">
    <property type="entry name" value="UCP_ML1119"/>
    <property type="match status" value="1"/>
</dbReference>
<evidence type="ECO:0000256" key="2">
    <source>
        <dbReference type="ARBA" id="ARBA00013365"/>
    </source>
</evidence>
<dbReference type="GO" id="GO:0004527">
    <property type="term" value="F:exonuclease activity"/>
    <property type="evidence" value="ECO:0007669"/>
    <property type="project" value="UniProtKB-KW"/>
</dbReference>
<dbReference type="InterPro" id="IPR029052">
    <property type="entry name" value="Metallo-depent_PP-like"/>
</dbReference>
<dbReference type="Pfam" id="PF00149">
    <property type="entry name" value="Metallophos"/>
    <property type="match status" value="1"/>
</dbReference>
<accession>A0A1L7D451</accession>
<protein>
    <recommendedName>
        <fullName evidence="2">Nuclease SbcCD subunit D</fullName>
    </recommendedName>
</protein>
<dbReference type="AlphaFoldDB" id="A0A1L7D451"/>
<dbReference type="CDD" id="cd00840">
    <property type="entry name" value="MPP_Mre11_N"/>
    <property type="match status" value="1"/>
</dbReference>
<evidence type="ECO:0000256" key="4">
    <source>
        <dbReference type="ARBA" id="ARBA00022801"/>
    </source>
</evidence>
<sequence>MSKSLTFIHTSDLQLGMKRWFLEGEAQARFEEARIESIAAVGALAEETGADFIVVAGDVFEHNALSRKTVSRAKEAFQALPVPVYLLPGNHDPLTAGSILEKMAGGHVHVITDATPIAVSPGVEVVGAPYVTKRATHDIVAAALRELEPTEDIRVMVAHGQVSSRSSEKPLDLIDLPTVEQALRDGVIDYLALGDTHSTVCLGNTGAVWFSGAPETTDFHELDGDKGENDSGNALVVTITKEDGRATVEVERRVVGRWTFDSIHAHLNSEEDVDTFLERLAKYPDKSRTVIKYGLTGTISLSSQRKLEDGLESWKETFAALNPRERTTELVLEPEPEELKTLGLRGYVHSALEELVEDMEHDPVARDAANLLFRLSGKGA</sequence>
<dbReference type="OrthoDB" id="9773856at2"/>
<dbReference type="Gene3D" id="3.60.21.10">
    <property type="match status" value="1"/>
</dbReference>
<dbReference type="EMBL" id="CP009249">
    <property type="protein sequence ID" value="APT92791.1"/>
    <property type="molecule type" value="Genomic_DNA"/>
</dbReference>
<evidence type="ECO:0000256" key="1">
    <source>
        <dbReference type="ARBA" id="ARBA00010555"/>
    </source>
</evidence>
<comment type="similarity">
    <text evidence="1">Belongs to the SbcD family.</text>
</comment>
<dbReference type="SUPFAM" id="SSF56300">
    <property type="entry name" value="Metallo-dependent phosphatases"/>
    <property type="match status" value="1"/>
</dbReference>
<dbReference type="STRING" id="161895.CPHO_07690"/>
<dbReference type="Proteomes" id="UP000185491">
    <property type="component" value="Chromosome"/>
</dbReference>
<evidence type="ECO:0000256" key="3">
    <source>
        <dbReference type="ARBA" id="ARBA00022722"/>
    </source>
</evidence>
<keyword evidence="3" id="KW-0540">Nuclease</keyword>
<keyword evidence="4" id="KW-0378">Hydrolase</keyword>